<dbReference type="Proteomes" id="UP000236151">
    <property type="component" value="Unassembled WGS sequence"/>
</dbReference>
<organism evidence="5 6">
    <name type="scientific">Clostridium thermosuccinogenes</name>
    <dbReference type="NCBI Taxonomy" id="84032"/>
    <lineage>
        <taxon>Bacteria</taxon>
        <taxon>Bacillati</taxon>
        <taxon>Bacillota</taxon>
        <taxon>Clostridia</taxon>
        <taxon>Eubacteriales</taxon>
        <taxon>Clostridiaceae</taxon>
        <taxon>Clostridium</taxon>
    </lineage>
</organism>
<dbReference type="PROSITE" id="PS51379">
    <property type="entry name" value="4FE4S_FER_2"/>
    <property type="match status" value="1"/>
</dbReference>
<dbReference type="Gene3D" id="3.20.20.100">
    <property type="entry name" value="NADP-dependent oxidoreductase domain"/>
    <property type="match status" value="1"/>
</dbReference>
<dbReference type="PANTHER" id="PTHR43312">
    <property type="entry name" value="D-THREO-ALDOSE 1-DEHYDROGENASE"/>
    <property type="match status" value="1"/>
</dbReference>
<keyword evidence="6" id="KW-1185">Reference proteome</keyword>
<dbReference type="CDD" id="cd19096">
    <property type="entry name" value="AKR_Fe-S_oxidoreductase"/>
    <property type="match status" value="1"/>
</dbReference>
<dbReference type="Pfam" id="PF13187">
    <property type="entry name" value="Fer4_9"/>
    <property type="match status" value="1"/>
</dbReference>
<dbReference type="InterPro" id="IPR053135">
    <property type="entry name" value="AKR2_Oxidoreductase"/>
</dbReference>
<dbReference type="SUPFAM" id="SSF46548">
    <property type="entry name" value="alpha-helical ferredoxin"/>
    <property type="match status" value="1"/>
</dbReference>
<comment type="caution">
    <text evidence="5">The sequence shown here is derived from an EMBL/GenBank/DDBJ whole genome shotgun (WGS) entry which is preliminary data.</text>
</comment>
<dbReference type="GO" id="GO:0046872">
    <property type="term" value="F:metal ion binding"/>
    <property type="evidence" value="ECO:0007669"/>
    <property type="project" value="UniProtKB-KW"/>
</dbReference>
<accession>A0A2K2FF60</accession>
<dbReference type="InterPro" id="IPR017896">
    <property type="entry name" value="4Fe4S_Fe-S-bd"/>
</dbReference>
<dbReference type="GO" id="GO:0051536">
    <property type="term" value="F:iron-sulfur cluster binding"/>
    <property type="evidence" value="ECO:0007669"/>
    <property type="project" value="UniProtKB-KW"/>
</dbReference>
<dbReference type="InterPro" id="IPR020471">
    <property type="entry name" value="AKR"/>
</dbReference>
<evidence type="ECO:0000259" key="4">
    <source>
        <dbReference type="PROSITE" id="PS51379"/>
    </source>
</evidence>
<dbReference type="PANTHER" id="PTHR43312:SF2">
    <property type="entry name" value="OXIDOREDUCTASE"/>
    <property type="match status" value="1"/>
</dbReference>
<evidence type="ECO:0000256" key="3">
    <source>
        <dbReference type="ARBA" id="ARBA00023014"/>
    </source>
</evidence>
<dbReference type="Gene3D" id="3.30.70.20">
    <property type="match status" value="1"/>
</dbReference>
<dbReference type="SUPFAM" id="SSF51430">
    <property type="entry name" value="NAD(P)-linked oxidoreductase"/>
    <property type="match status" value="1"/>
</dbReference>
<evidence type="ECO:0000313" key="5">
    <source>
        <dbReference type="EMBL" id="PNT97423.1"/>
    </source>
</evidence>
<dbReference type="AlphaFoldDB" id="A0A2K2FF60"/>
<dbReference type="InterPro" id="IPR017900">
    <property type="entry name" value="4Fe4S_Fe_S_CS"/>
</dbReference>
<protein>
    <submittedName>
        <fullName evidence="5">Aldo/keto reductase</fullName>
    </submittedName>
</protein>
<keyword evidence="3" id="KW-0411">Iron-sulfur</keyword>
<dbReference type="InterPro" id="IPR036812">
    <property type="entry name" value="NAD(P)_OxRdtase_dom_sf"/>
</dbReference>
<name>A0A2K2FF60_9CLOT</name>
<dbReference type="InterPro" id="IPR023210">
    <property type="entry name" value="NADP_OxRdtase_dom"/>
</dbReference>
<dbReference type="PRINTS" id="PR00069">
    <property type="entry name" value="ALDKETRDTASE"/>
</dbReference>
<dbReference type="PROSITE" id="PS00198">
    <property type="entry name" value="4FE4S_FER_1"/>
    <property type="match status" value="1"/>
</dbReference>
<dbReference type="GO" id="GO:0016491">
    <property type="term" value="F:oxidoreductase activity"/>
    <property type="evidence" value="ECO:0007669"/>
    <property type="project" value="InterPro"/>
</dbReference>
<dbReference type="EMBL" id="NIOJ01000037">
    <property type="protein sequence ID" value="PNT97423.1"/>
    <property type="molecule type" value="Genomic_DNA"/>
</dbReference>
<proteinExistence type="predicted"/>
<dbReference type="RefSeq" id="WP_103082221.1">
    <property type="nucleotide sequence ID" value="NZ_CP021850.1"/>
</dbReference>
<feature type="domain" description="4Fe-4S ferredoxin-type" evidence="4">
    <location>
        <begin position="338"/>
        <end position="366"/>
    </location>
</feature>
<keyword evidence="1" id="KW-0479">Metal-binding</keyword>
<sequence>MKYRKFGKTGFNASALGFGCMRLPVVNDGTNRIDEPEAIKMLRYAIDNGVNYIDTAYPYHHGNSEIFVGKALKDGYREKVKLATKLPVWLVKEYPDFNKYLDEQLKRLDTEYIDLYLLHALDKGRWDKLLKLDVFKAMDEYKKSGKVKYMGFSFHDDVDTFKKIVDSYDWDFCQIQLNYMDENTQAGMEGLKYAASKGLAVVIMEPIRGGKLAQKPADCIQELWDSAKIKRTPAEWALRWVWNHPEVSVVLSGMSTMEQVVENLRIADEAEPGSLSAEEVALVEKVRDTYNSLSKVACTSCGYCMPCPSGVDIPWNFSFYNEYFMYGGSLEEKKKHFNSMAGNAVKCIECGKCEKSCPQKLTIRQYLKDVAALMA</sequence>
<dbReference type="OrthoDB" id="9773828at2"/>
<dbReference type="PROSITE" id="PS51257">
    <property type="entry name" value="PROKAR_LIPOPROTEIN"/>
    <property type="match status" value="1"/>
</dbReference>
<evidence type="ECO:0000256" key="1">
    <source>
        <dbReference type="ARBA" id="ARBA00022723"/>
    </source>
</evidence>
<keyword evidence="2" id="KW-0408">Iron</keyword>
<evidence type="ECO:0000313" key="6">
    <source>
        <dbReference type="Proteomes" id="UP000236151"/>
    </source>
</evidence>
<dbReference type="KEGG" id="cthd:CDO33_20110"/>
<gene>
    <name evidence="5" type="ORF">CDQ84_13305</name>
</gene>
<dbReference type="Pfam" id="PF00248">
    <property type="entry name" value="Aldo_ket_red"/>
    <property type="match status" value="1"/>
</dbReference>
<evidence type="ECO:0000256" key="2">
    <source>
        <dbReference type="ARBA" id="ARBA00023004"/>
    </source>
</evidence>
<reference evidence="5 6" key="1">
    <citation type="submission" date="2017-06" db="EMBL/GenBank/DDBJ databases">
        <title>Investigating the central metabolism of Clostridium thermosuccinogenes.</title>
        <authorList>
            <person name="Koendjbiharie J.G."/>
            <person name="van Kranenburg R."/>
        </authorList>
    </citation>
    <scope>NUCLEOTIDE SEQUENCE [LARGE SCALE GENOMIC DNA]</scope>
    <source>
        <strain evidence="5 6">DSM 5806</strain>
    </source>
</reference>